<dbReference type="PROSITE" id="PS51318">
    <property type="entry name" value="TAT"/>
    <property type="match status" value="1"/>
</dbReference>
<gene>
    <name evidence="1" type="ORF">SAMN05421684_0854</name>
</gene>
<dbReference type="Proteomes" id="UP000199632">
    <property type="component" value="Unassembled WGS sequence"/>
</dbReference>
<proteinExistence type="predicted"/>
<organism evidence="1 2">
    <name type="scientific">Asanoa ishikariensis</name>
    <dbReference type="NCBI Taxonomy" id="137265"/>
    <lineage>
        <taxon>Bacteria</taxon>
        <taxon>Bacillati</taxon>
        <taxon>Actinomycetota</taxon>
        <taxon>Actinomycetes</taxon>
        <taxon>Micromonosporales</taxon>
        <taxon>Micromonosporaceae</taxon>
        <taxon>Asanoa</taxon>
    </lineage>
</organism>
<sequence length="268" mass="28015">MTETNDGRLVHVDKATTRRRLLRAGAAAGAGAVAAGVVAVDPAHAAPGDAVLLGLENDGGASGTTLTGGDKLNGALAVASKVRVVPTPLDRIPLDAPIGTLATTADGDVMVAGPNGPAWLHTDRWSNVTSAMRPIRVLDTRKHFGVVLSGEEYIDGNGRVAGGRTIVVRLDDYVGDLYSQRTISVYINLTVTRTVQRGYVTTHNPLKPRPATSSLNYSGPNQTIANLVEVTVNMLPQSTQSAFALFVSSPAAIIADVCGLTTRWPMGR</sequence>
<name>A0A1H3LMR0_9ACTN</name>
<keyword evidence="2" id="KW-1185">Reference proteome</keyword>
<evidence type="ECO:0000313" key="2">
    <source>
        <dbReference type="Proteomes" id="UP000199632"/>
    </source>
</evidence>
<dbReference type="InterPro" id="IPR006311">
    <property type="entry name" value="TAT_signal"/>
</dbReference>
<dbReference type="AlphaFoldDB" id="A0A1H3LMR0"/>
<dbReference type="STRING" id="137265.SAMN05421684_0854"/>
<dbReference type="EMBL" id="FNQB01000001">
    <property type="protein sequence ID" value="SDY65701.1"/>
    <property type="molecule type" value="Genomic_DNA"/>
</dbReference>
<reference evidence="2" key="1">
    <citation type="submission" date="2016-10" db="EMBL/GenBank/DDBJ databases">
        <authorList>
            <person name="Varghese N."/>
            <person name="Submissions S."/>
        </authorList>
    </citation>
    <scope>NUCLEOTIDE SEQUENCE [LARGE SCALE GENOMIC DNA]</scope>
    <source>
        <strain evidence="2">DSM 44718</strain>
    </source>
</reference>
<protein>
    <submittedName>
        <fullName evidence="1">Uncharacterized protein</fullName>
    </submittedName>
</protein>
<evidence type="ECO:0000313" key="1">
    <source>
        <dbReference type="EMBL" id="SDY65701.1"/>
    </source>
</evidence>
<accession>A0A1H3LMR0</accession>